<dbReference type="InterPro" id="IPR029058">
    <property type="entry name" value="AB_hydrolase_fold"/>
</dbReference>
<comment type="catalytic activity">
    <reaction evidence="2">
        <text>(3R)-hydroxybutanoate dimer + H2O = 2 (R)-3-hydroxybutanoate + H(+)</text>
        <dbReference type="Rhea" id="RHEA:10172"/>
        <dbReference type="ChEBI" id="CHEBI:10979"/>
        <dbReference type="ChEBI" id="CHEBI:10983"/>
        <dbReference type="ChEBI" id="CHEBI:15377"/>
        <dbReference type="ChEBI" id="CHEBI:15378"/>
        <dbReference type="EC" id="3.1.1.22"/>
    </reaction>
</comment>
<dbReference type="HAMAP" id="MF_01906">
    <property type="entry name" value="3HBOH"/>
    <property type="match status" value="1"/>
</dbReference>
<dbReference type="Gene3D" id="3.40.50.1820">
    <property type="entry name" value="alpha/beta hydrolase"/>
    <property type="match status" value="1"/>
</dbReference>
<organism evidence="3 4">
    <name type="scientific">Niveibacterium umoris</name>
    <dbReference type="NCBI Taxonomy" id="1193620"/>
    <lineage>
        <taxon>Bacteria</taxon>
        <taxon>Pseudomonadati</taxon>
        <taxon>Pseudomonadota</taxon>
        <taxon>Betaproteobacteria</taxon>
        <taxon>Rhodocyclales</taxon>
        <taxon>Rhodocyclaceae</taxon>
        <taxon>Niveibacterium</taxon>
    </lineage>
</organism>
<dbReference type="SUPFAM" id="SSF53474">
    <property type="entry name" value="alpha/beta-Hydrolases"/>
    <property type="match status" value="1"/>
</dbReference>
<proteinExistence type="inferred from homology"/>
<evidence type="ECO:0000256" key="2">
    <source>
        <dbReference type="HAMAP-Rule" id="MF_01906"/>
    </source>
</evidence>
<gene>
    <name evidence="3" type="ORF">GGR36_002887</name>
</gene>
<protein>
    <submittedName>
        <fullName evidence="3">Hydroxybutyrate-dimer hydrolase</fullName>
        <ecNumber evidence="3">3.1.1.22</ecNumber>
    </submittedName>
</protein>
<accession>A0A840BJ19</accession>
<keyword evidence="4" id="KW-1185">Reference proteome</keyword>
<dbReference type="EMBL" id="JACIET010000002">
    <property type="protein sequence ID" value="MBB4013541.1"/>
    <property type="molecule type" value="Genomic_DNA"/>
</dbReference>
<feature type="active site" description="Charge relay system" evidence="2">
    <location>
        <position position="309"/>
    </location>
</feature>
<comment type="caution">
    <text evidence="3">The sequence shown here is derived from an EMBL/GenBank/DDBJ whole genome shotgun (WGS) entry which is preliminary data.</text>
</comment>
<dbReference type="RefSeq" id="WP_183635404.1">
    <property type="nucleotide sequence ID" value="NZ_BAABLE010000005.1"/>
</dbReference>
<dbReference type="AlphaFoldDB" id="A0A840BJ19"/>
<dbReference type="PROSITE" id="PS51257">
    <property type="entry name" value="PROKAR_LIPOPROTEIN"/>
    <property type="match status" value="1"/>
</dbReference>
<dbReference type="UniPathway" id="UPA00863"/>
<comment type="pathway">
    <text evidence="2">Lipid metabolism; butanoate metabolism.</text>
</comment>
<dbReference type="EC" id="3.1.1.22" evidence="3"/>
<dbReference type="InterPro" id="IPR016582">
    <property type="entry name" value="OHBut_olig_hydro_put"/>
</dbReference>
<comment type="similarity">
    <text evidence="2">Belongs to the D-(-)-3-hydroxybutyrate oligomer hydrolase family.</text>
</comment>
<evidence type="ECO:0000313" key="3">
    <source>
        <dbReference type="EMBL" id="MBB4013541.1"/>
    </source>
</evidence>
<comment type="function">
    <text evidence="2">Participates in the degradation of poly-3-hydroxybutyrate (PHB). It works downstream of poly(3-hydroxybutyrate) depolymerase, hydrolyzing D(-)-3-hydroxybutyrate oligomers of various length (3HB-oligomers) into 3HB-monomers.</text>
</comment>
<sequence>MHHTRYTVAGACICAALAGCGTDHYTPQEDLNTRPAWLSASVTRADYDGASDDLLTAGLGVSGLKLATAPAIADPANPTSAELRRLAIYTNYRALVDITVNGGFSRLYGPNIDLTGNDTLGEGKIAGTEYLAYTDDGSGHDNVALMVQVPASFDAKSPCIVTATSSGSRGVYGAISAAGEWGLKRGCAVAYTDKGSGNGAHELDSNTVTLLDGRLTKADVAGKNAHFAADLTDAARQAFSTTNPFRYAFKHAHSQRNPEKDWGRYTLNAVEFAFWVLNERYGTPATYTPGALVRTVVPSNTLVIAASVSNGGGAAIAAAEQDTAGLIDAVVVGEPQLYPPAPAGMVIQQGATVQPVTGLPLYDYFTYANLLQPCAAQAPSNASQPYGVTVLATQAANRCAALAGAGLVTGATTAEQAEDAKLRLRAYGWLPDSDLLHASHFGLNATMGVALTYANAYAKASVTDMLCGYSFATTNASGVPTAPATSPMAKIFGLGNGVPPTSGINVVTALASNGPINYTLAASPSTGKADYDFDGAQCLRKLLTTNATVQKSVGEIRRSADLHGKPALIVHGRSDALVPVNHSSRAYYAANQIVEGAKSGLHYIEVTNANHFDAFLSVPGYDTRLIPLHYYGQQALNAMWAHLKQGAALPPSQVVRTTPRGGSPGAAPAIASSNLPPIQASPAAADAITVAGKTLTVPD</sequence>
<dbReference type="GO" id="GO:0047989">
    <property type="term" value="F:hydroxybutyrate-dimer hydrolase activity"/>
    <property type="evidence" value="ECO:0007669"/>
    <property type="project" value="UniProtKB-UniRule"/>
</dbReference>
<dbReference type="Proteomes" id="UP000561045">
    <property type="component" value="Unassembled WGS sequence"/>
</dbReference>
<dbReference type="Pfam" id="PF10605">
    <property type="entry name" value="3HBOH"/>
    <property type="match status" value="1"/>
</dbReference>
<reference evidence="3 4" key="1">
    <citation type="submission" date="2020-08" db="EMBL/GenBank/DDBJ databases">
        <title>Genomic Encyclopedia of Type Strains, Phase IV (KMG-IV): sequencing the most valuable type-strain genomes for metagenomic binning, comparative biology and taxonomic classification.</title>
        <authorList>
            <person name="Goeker M."/>
        </authorList>
    </citation>
    <scope>NUCLEOTIDE SEQUENCE [LARGE SCALE GENOMIC DNA]</scope>
    <source>
        <strain evidence="3 4">DSM 106739</strain>
    </source>
</reference>
<evidence type="ECO:0000256" key="1">
    <source>
        <dbReference type="ARBA" id="ARBA00022801"/>
    </source>
</evidence>
<evidence type="ECO:0000313" key="4">
    <source>
        <dbReference type="Proteomes" id="UP000561045"/>
    </source>
</evidence>
<name>A0A840BJ19_9RHOO</name>
<keyword evidence="1 2" id="KW-0378">Hydrolase</keyword>
<dbReference type="PIRSF" id="PIRSF011409">
    <property type="entry name" value="HObutyrate_olig_hydrol"/>
    <property type="match status" value="1"/>
</dbReference>
<dbReference type="GO" id="GO:0019605">
    <property type="term" value="P:butyrate metabolic process"/>
    <property type="evidence" value="ECO:0007669"/>
    <property type="project" value="UniProtKB-UniRule"/>
</dbReference>
<dbReference type="GO" id="GO:0005615">
    <property type="term" value="C:extracellular space"/>
    <property type="evidence" value="ECO:0007669"/>
    <property type="project" value="InterPro"/>
</dbReference>